<sequence length="81" mass="8696">MEIASTRTPLSTTTDTLTHAVQYAAKTVTLTASAYEDDPERALPQALLYNAAVRPRKRPSGMIPEGLLPAARPTGVEPVTF</sequence>
<evidence type="ECO:0000256" key="1">
    <source>
        <dbReference type="SAM" id="MobiDB-lite"/>
    </source>
</evidence>
<organism evidence="2 3">
    <name type="scientific">Nonomuraea antimicrobica</name>
    <dbReference type="NCBI Taxonomy" id="561173"/>
    <lineage>
        <taxon>Bacteria</taxon>
        <taxon>Bacillati</taxon>
        <taxon>Actinomycetota</taxon>
        <taxon>Actinomycetes</taxon>
        <taxon>Streptosporangiales</taxon>
        <taxon>Streptosporangiaceae</taxon>
        <taxon>Nonomuraea</taxon>
    </lineage>
</organism>
<dbReference type="EMBL" id="BAAAZP010000102">
    <property type="protein sequence ID" value="GAA3684964.1"/>
    <property type="molecule type" value="Genomic_DNA"/>
</dbReference>
<evidence type="ECO:0000313" key="3">
    <source>
        <dbReference type="Proteomes" id="UP001500902"/>
    </source>
</evidence>
<evidence type="ECO:0000313" key="2">
    <source>
        <dbReference type="EMBL" id="GAA3684964.1"/>
    </source>
</evidence>
<keyword evidence="3" id="KW-1185">Reference proteome</keyword>
<proteinExistence type="predicted"/>
<dbReference type="Proteomes" id="UP001500902">
    <property type="component" value="Unassembled WGS sequence"/>
</dbReference>
<accession>A0ABP7CDF6</accession>
<feature type="region of interest" description="Disordered" evidence="1">
    <location>
        <begin position="57"/>
        <end position="81"/>
    </location>
</feature>
<name>A0ABP7CDF6_9ACTN</name>
<comment type="caution">
    <text evidence="2">The sequence shown here is derived from an EMBL/GenBank/DDBJ whole genome shotgun (WGS) entry which is preliminary data.</text>
</comment>
<gene>
    <name evidence="2" type="ORF">GCM10022224_057050</name>
</gene>
<reference evidence="3" key="1">
    <citation type="journal article" date="2019" name="Int. J. Syst. Evol. Microbiol.">
        <title>The Global Catalogue of Microorganisms (GCM) 10K type strain sequencing project: providing services to taxonomists for standard genome sequencing and annotation.</title>
        <authorList>
            <consortium name="The Broad Institute Genomics Platform"/>
            <consortium name="The Broad Institute Genome Sequencing Center for Infectious Disease"/>
            <person name="Wu L."/>
            <person name="Ma J."/>
        </authorList>
    </citation>
    <scope>NUCLEOTIDE SEQUENCE [LARGE SCALE GENOMIC DNA]</scope>
    <source>
        <strain evidence="3">JCM 16904</strain>
    </source>
</reference>
<protein>
    <submittedName>
        <fullName evidence="2">Uncharacterized protein</fullName>
    </submittedName>
</protein>